<accession>A0AB36RFW5</accession>
<reference evidence="3" key="1">
    <citation type="submission" date="2017-08" db="EMBL/GenBank/DDBJ databases">
        <title>Mesorhizobium wenxinae sp. nov., a novel rhizobial species isolated from root nodules of chickpea (Cicer arietinum L.).</title>
        <authorList>
            <person name="Zhang J."/>
        </authorList>
    </citation>
    <scope>NUCLEOTIDE SEQUENCE [LARGE SCALE GENOMIC DNA]</scope>
    <source>
        <strain evidence="3">USDA 3392</strain>
    </source>
</reference>
<dbReference type="RefSeq" id="WP_095483097.1">
    <property type="nucleotide sequence ID" value="NZ_CP088154.1"/>
</dbReference>
<keyword evidence="1" id="KW-0812">Transmembrane</keyword>
<gene>
    <name evidence="2" type="ORF">CIT25_03030</name>
</gene>
<organism evidence="2 3">
    <name type="scientific">Mesorhizobium mediterraneum</name>
    <dbReference type="NCBI Taxonomy" id="43617"/>
    <lineage>
        <taxon>Bacteria</taxon>
        <taxon>Pseudomonadati</taxon>
        <taxon>Pseudomonadota</taxon>
        <taxon>Alphaproteobacteria</taxon>
        <taxon>Hyphomicrobiales</taxon>
        <taxon>Phyllobacteriaceae</taxon>
        <taxon>Mesorhizobium</taxon>
    </lineage>
</organism>
<evidence type="ECO:0000256" key="1">
    <source>
        <dbReference type="SAM" id="Phobius"/>
    </source>
</evidence>
<feature type="transmembrane region" description="Helical" evidence="1">
    <location>
        <begin position="20"/>
        <end position="42"/>
    </location>
</feature>
<keyword evidence="1" id="KW-0472">Membrane</keyword>
<protein>
    <submittedName>
        <fullName evidence="2">Uncharacterized protein</fullName>
    </submittedName>
</protein>
<evidence type="ECO:0000313" key="3">
    <source>
        <dbReference type="Proteomes" id="UP000216215"/>
    </source>
</evidence>
<dbReference type="AlphaFoldDB" id="A0AB36RFW5"/>
<keyword evidence="3" id="KW-1185">Reference proteome</keyword>
<evidence type="ECO:0000313" key="2">
    <source>
        <dbReference type="EMBL" id="PAQ03813.1"/>
    </source>
</evidence>
<keyword evidence="1" id="KW-1133">Transmembrane helix</keyword>
<comment type="caution">
    <text evidence="2">The sequence shown here is derived from an EMBL/GenBank/DDBJ whole genome shotgun (WGS) entry which is preliminary data.</text>
</comment>
<name>A0AB36RFW5_9HYPH</name>
<dbReference type="Proteomes" id="UP000216215">
    <property type="component" value="Unassembled WGS sequence"/>
</dbReference>
<sequence>MLNNRQDYVIQTNDPKGDEGFGKGLGVVICLVFVFGVIQIAYEKVVGWYQSIVQWGGETAAFIASFWPF</sequence>
<dbReference type="EMBL" id="NPKI01000007">
    <property type="protein sequence ID" value="PAQ03813.1"/>
    <property type="molecule type" value="Genomic_DNA"/>
</dbReference>
<proteinExistence type="predicted"/>